<organism evidence="2 3">
    <name type="scientific">Craurococcus roseus</name>
    <dbReference type="NCBI Taxonomy" id="77585"/>
    <lineage>
        <taxon>Bacteria</taxon>
        <taxon>Pseudomonadati</taxon>
        <taxon>Pseudomonadota</taxon>
        <taxon>Alphaproteobacteria</taxon>
        <taxon>Acetobacterales</taxon>
        <taxon>Acetobacteraceae</taxon>
        <taxon>Craurococcus</taxon>
    </lineage>
</organism>
<keyword evidence="1" id="KW-0472">Membrane</keyword>
<protein>
    <recommendedName>
        <fullName evidence="4">DUF454 domain-containing protein</fullName>
    </recommendedName>
</protein>
<dbReference type="Pfam" id="PF04304">
    <property type="entry name" value="DUF454"/>
    <property type="match status" value="1"/>
</dbReference>
<sequence length="152" mass="15872">MRRRDQPEAEREEAVAVAPAAGGVRRFGLLALGHASVGAAALGVVLPLLPTTPFLLLAVWAYGRASPALAERLRRDRRFGPALRRWQERGEVSRGAKRRAFVALAAGAALTGAMVENAFALGAALACMAGAAAFIATRPSSSSDPDPREGAE</sequence>
<dbReference type="EMBL" id="BAAAFZ010000030">
    <property type="protein sequence ID" value="GAA0585181.1"/>
    <property type="molecule type" value="Genomic_DNA"/>
</dbReference>
<accession>A0ABN1F8M0</accession>
<evidence type="ECO:0000313" key="3">
    <source>
        <dbReference type="Proteomes" id="UP001501588"/>
    </source>
</evidence>
<feature type="transmembrane region" description="Helical" evidence="1">
    <location>
        <begin position="27"/>
        <end position="46"/>
    </location>
</feature>
<gene>
    <name evidence="2" type="ORF">GCM10009416_24420</name>
</gene>
<name>A0ABN1F8M0_9PROT</name>
<keyword evidence="1" id="KW-1133">Transmembrane helix</keyword>
<evidence type="ECO:0000256" key="1">
    <source>
        <dbReference type="SAM" id="Phobius"/>
    </source>
</evidence>
<dbReference type="PANTHER" id="PTHR35813:SF1">
    <property type="entry name" value="INNER MEMBRANE PROTEIN YBAN"/>
    <property type="match status" value="1"/>
</dbReference>
<evidence type="ECO:0008006" key="4">
    <source>
        <dbReference type="Google" id="ProtNLM"/>
    </source>
</evidence>
<dbReference type="RefSeq" id="WP_343895581.1">
    <property type="nucleotide sequence ID" value="NZ_BAAAFZ010000030.1"/>
</dbReference>
<feature type="transmembrane region" description="Helical" evidence="1">
    <location>
        <begin position="102"/>
        <end position="135"/>
    </location>
</feature>
<dbReference type="Proteomes" id="UP001501588">
    <property type="component" value="Unassembled WGS sequence"/>
</dbReference>
<keyword evidence="1" id="KW-0812">Transmembrane</keyword>
<dbReference type="PANTHER" id="PTHR35813">
    <property type="entry name" value="INNER MEMBRANE PROTEIN YBAN"/>
    <property type="match status" value="1"/>
</dbReference>
<comment type="caution">
    <text evidence="2">The sequence shown here is derived from an EMBL/GenBank/DDBJ whole genome shotgun (WGS) entry which is preliminary data.</text>
</comment>
<proteinExistence type="predicted"/>
<keyword evidence="3" id="KW-1185">Reference proteome</keyword>
<evidence type="ECO:0000313" key="2">
    <source>
        <dbReference type="EMBL" id="GAA0585181.1"/>
    </source>
</evidence>
<reference evidence="2 3" key="1">
    <citation type="journal article" date="2019" name="Int. J. Syst. Evol. Microbiol.">
        <title>The Global Catalogue of Microorganisms (GCM) 10K type strain sequencing project: providing services to taxonomists for standard genome sequencing and annotation.</title>
        <authorList>
            <consortium name="The Broad Institute Genomics Platform"/>
            <consortium name="The Broad Institute Genome Sequencing Center for Infectious Disease"/>
            <person name="Wu L."/>
            <person name="Ma J."/>
        </authorList>
    </citation>
    <scope>NUCLEOTIDE SEQUENCE [LARGE SCALE GENOMIC DNA]</scope>
    <source>
        <strain evidence="2 3">JCM 9933</strain>
    </source>
</reference>
<dbReference type="InterPro" id="IPR007401">
    <property type="entry name" value="DUF454"/>
</dbReference>